<dbReference type="EMBL" id="CAACVJ010000678">
    <property type="protein sequence ID" value="VEP18238.1"/>
    <property type="molecule type" value="Genomic_DNA"/>
</dbReference>
<dbReference type="RefSeq" id="WP_246141648.1">
    <property type="nucleotide sequence ID" value="NZ_LR213830.1"/>
</dbReference>
<dbReference type="Proteomes" id="UP000320055">
    <property type="component" value="Unassembled WGS sequence"/>
</dbReference>
<gene>
    <name evidence="2" type="ORF">H1P_710012</name>
</gene>
<protein>
    <recommendedName>
        <fullName evidence="4">DUF1579 domain-containing protein</fullName>
    </recommendedName>
</protein>
<accession>A0A563W3I9</accession>
<proteinExistence type="predicted"/>
<dbReference type="AlphaFoldDB" id="A0A563W3I9"/>
<organism evidence="2 3">
    <name type="scientific">Hyella patelloides LEGE 07179</name>
    <dbReference type="NCBI Taxonomy" id="945734"/>
    <lineage>
        <taxon>Bacteria</taxon>
        <taxon>Bacillati</taxon>
        <taxon>Cyanobacteriota</taxon>
        <taxon>Cyanophyceae</taxon>
        <taxon>Pleurocapsales</taxon>
        <taxon>Hyellaceae</taxon>
        <taxon>Hyella</taxon>
    </lineage>
</organism>
<evidence type="ECO:0000313" key="2">
    <source>
        <dbReference type="EMBL" id="VEP18238.1"/>
    </source>
</evidence>
<dbReference type="InterPro" id="IPR011473">
    <property type="entry name" value="DUF1579"/>
</dbReference>
<feature type="signal peptide" evidence="1">
    <location>
        <begin position="1"/>
        <end position="27"/>
    </location>
</feature>
<reference evidence="2 3" key="1">
    <citation type="submission" date="2019-01" db="EMBL/GenBank/DDBJ databases">
        <authorList>
            <person name="Brito A."/>
        </authorList>
    </citation>
    <scope>NUCLEOTIDE SEQUENCE [LARGE SCALE GENOMIC DNA]</scope>
    <source>
        <strain evidence="2">1</strain>
    </source>
</reference>
<evidence type="ECO:0008006" key="4">
    <source>
        <dbReference type="Google" id="ProtNLM"/>
    </source>
</evidence>
<dbReference type="Pfam" id="PF07617">
    <property type="entry name" value="DUF1579"/>
    <property type="match status" value="1"/>
</dbReference>
<name>A0A563W3I9_9CYAN</name>
<evidence type="ECO:0000313" key="3">
    <source>
        <dbReference type="Proteomes" id="UP000320055"/>
    </source>
</evidence>
<sequence length="186" mass="21105">MLISIKSKLKALCLAMGILAINHSAIANTEESEPSQPPPELERLEYFEGTWRCQQPAAPETPVGVFIWTVQLDLNDFWYVGNAEEIEFPDEREPINSREFLGYDAVSQKLFRFVVVGNGNSLNFTALDWQDETLVWEGAVVEGGNARPLRQEIIQDDEDKFTATYFVTDNTGEWQPAVNETCERVE</sequence>
<keyword evidence="1" id="KW-0732">Signal</keyword>
<keyword evidence="3" id="KW-1185">Reference proteome</keyword>
<evidence type="ECO:0000256" key="1">
    <source>
        <dbReference type="SAM" id="SignalP"/>
    </source>
</evidence>
<feature type="chain" id="PRO_5022003394" description="DUF1579 domain-containing protein" evidence="1">
    <location>
        <begin position="28"/>
        <end position="186"/>
    </location>
</feature>